<accession>J4D5B6</accession>
<proteinExistence type="inferred from homology"/>
<dbReference type="OrthoDB" id="10009287at2759"/>
<feature type="compositionally biased region" description="Polar residues" evidence="2">
    <location>
        <begin position="158"/>
        <end position="169"/>
    </location>
</feature>
<keyword evidence="3" id="KW-0472">Membrane</keyword>
<dbReference type="eggNOG" id="KOG1726">
    <property type="taxonomic scope" value="Eukaryota"/>
</dbReference>
<dbReference type="KEGG" id="tot:TOT_010001245"/>
<dbReference type="AlphaFoldDB" id="J4D5B6"/>
<feature type="region of interest" description="Disordered" evidence="2">
    <location>
        <begin position="149"/>
        <end position="169"/>
    </location>
</feature>
<evidence type="ECO:0000256" key="2">
    <source>
        <dbReference type="SAM" id="MobiDB-lite"/>
    </source>
</evidence>
<dbReference type="Pfam" id="PF03134">
    <property type="entry name" value="TB2_DP1_HVA22"/>
    <property type="match status" value="1"/>
</dbReference>
<evidence type="ECO:0000313" key="4">
    <source>
        <dbReference type="EMBL" id="BAM38840.1"/>
    </source>
</evidence>
<dbReference type="RefSeq" id="XP_009689141.1">
    <property type="nucleotide sequence ID" value="XM_009690846.1"/>
</dbReference>
<protein>
    <recommendedName>
        <fullName evidence="6">HVA22-like protein</fullName>
    </recommendedName>
</protein>
<reference evidence="4 5" key="1">
    <citation type="journal article" date="2012" name="MBio">
        <title>Comparative genome analysis of three eukaryotic parasites with differing abilities to transform leukocytes reveals key mediators of Theileria-induced leukocyte transformation.</title>
        <authorList>
            <person name="Hayashida K."/>
            <person name="Hara Y."/>
            <person name="Abe T."/>
            <person name="Yamasaki C."/>
            <person name="Toyoda A."/>
            <person name="Kosuge T."/>
            <person name="Suzuki Y."/>
            <person name="Sato Y."/>
            <person name="Kawashima S."/>
            <person name="Katayama T."/>
            <person name="Wakaguri H."/>
            <person name="Inoue N."/>
            <person name="Homma K."/>
            <person name="Tada-Umezaki M."/>
            <person name="Yagi Y."/>
            <person name="Fujii Y."/>
            <person name="Habara T."/>
            <person name="Kanehisa M."/>
            <person name="Watanabe H."/>
            <person name="Ito K."/>
            <person name="Gojobori T."/>
            <person name="Sugawara H."/>
            <person name="Imanishi T."/>
            <person name="Weir W."/>
            <person name="Gardner M."/>
            <person name="Pain A."/>
            <person name="Shiels B."/>
            <person name="Hattori M."/>
            <person name="Nene V."/>
            <person name="Sugimoto C."/>
        </authorList>
    </citation>
    <scope>NUCLEOTIDE SEQUENCE [LARGE SCALE GENOMIC DNA]</scope>
    <source>
        <strain evidence="4 5">Shintoku</strain>
    </source>
</reference>
<dbReference type="InterPro" id="IPR004345">
    <property type="entry name" value="TB2_DP1_HVA22"/>
</dbReference>
<dbReference type="GeneID" id="20714044"/>
<evidence type="ECO:0000313" key="5">
    <source>
        <dbReference type="Proteomes" id="UP000003786"/>
    </source>
</evidence>
<dbReference type="Proteomes" id="UP000003786">
    <property type="component" value="Chromosome 1"/>
</dbReference>
<dbReference type="STRING" id="869250.J4D5B6"/>
<evidence type="ECO:0000256" key="3">
    <source>
        <dbReference type="SAM" id="Phobius"/>
    </source>
</evidence>
<dbReference type="EMBL" id="AP011946">
    <property type="protein sequence ID" value="BAM38840.1"/>
    <property type="molecule type" value="Genomic_DNA"/>
</dbReference>
<dbReference type="VEuPathDB" id="PiroplasmaDB:TOT_010001245"/>
<organism evidence="4 5">
    <name type="scientific">Theileria orientalis strain Shintoku</name>
    <dbReference type="NCBI Taxonomy" id="869250"/>
    <lineage>
        <taxon>Eukaryota</taxon>
        <taxon>Sar</taxon>
        <taxon>Alveolata</taxon>
        <taxon>Apicomplexa</taxon>
        <taxon>Aconoidasida</taxon>
        <taxon>Piroplasmida</taxon>
        <taxon>Theileriidae</taxon>
        <taxon>Theileria</taxon>
    </lineage>
</organism>
<gene>
    <name evidence="4" type="ORF">TOT_010001245</name>
</gene>
<comment type="similarity">
    <text evidence="1">Belongs to the DP1 family.</text>
</comment>
<dbReference type="GO" id="GO:0016020">
    <property type="term" value="C:membrane"/>
    <property type="evidence" value="ECO:0007669"/>
    <property type="project" value="UniProtKB-SubCell"/>
</dbReference>
<sequence length="224" mass="25952">MVVSFISPRLYWFLNLGVCQLYPGYLTFLYLYGRRVGLTTSSENTVLKGVYYAHHFVYWAIYLLYSYAESLVPFHKVVPFYYELKLLFFFWLGSDHFRGAGYLFQTYFGTLVNHASAKLRSLLDTSVDEKTKDAVSDFLKNLGSFGDIKDSKPVRRQSPPNASGSDNPLRSESLYVKPLVHVTFVHSGYNSLINMFTQQLRTHPRHIRLHTEQIHRDNTSTHTT</sequence>
<dbReference type="PANTHER" id="PTHR12300">
    <property type="entry name" value="HVA22-LIKE PROTEINS"/>
    <property type="match status" value="1"/>
</dbReference>
<feature type="transmembrane region" description="Helical" evidence="3">
    <location>
        <begin position="12"/>
        <end position="33"/>
    </location>
</feature>
<keyword evidence="3" id="KW-0812">Transmembrane</keyword>
<keyword evidence="5" id="KW-1185">Reference proteome</keyword>
<feature type="transmembrane region" description="Helical" evidence="3">
    <location>
        <begin position="45"/>
        <end position="65"/>
    </location>
</feature>
<keyword evidence="3" id="KW-1133">Transmembrane helix</keyword>
<dbReference type="PANTHER" id="PTHR12300:SF117">
    <property type="entry name" value="LP05237P-RELATED"/>
    <property type="match status" value="1"/>
</dbReference>
<evidence type="ECO:0000256" key="1">
    <source>
        <dbReference type="RuleBase" id="RU362006"/>
    </source>
</evidence>
<evidence type="ECO:0008006" key="6">
    <source>
        <dbReference type="Google" id="ProtNLM"/>
    </source>
</evidence>
<name>J4D5B6_THEOR</name>
<comment type="subcellular location">
    <subcellularLocation>
        <location evidence="1">Membrane</location>
        <topology evidence="1">Multi-pass membrane protein</topology>
    </subcellularLocation>
</comment>